<gene>
    <name evidence="2" type="ORF">HT99x_00023</name>
    <name evidence="3" type="ORF">HT99x_011955</name>
</gene>
<reference evidence="3" key="2">
    <citation type="journal article" date="2016" name="Genome Announc.">
        <title>Draft Genome Sequences of Two Novel Amoeba-Resistant Intranuclear Bacteria, 'Candidatus Berkiella cookevillensis' and 'Candidatus Berkiella aquae'.</title>
        <authorList>
            <person name="Mehari Y.T."/>
            <person name="Arivett B.A."/>
            <person name="Farone A.L."/>
            <person name="Gunderson J.H."/>
            <person name="Farone M.B."/>
        </authorList>
    </citation>
    <scope>NUCLEOTIDE SEQUENCE</scope>
    <source>
        <strain evidence="3">HT99</strain>
    </source>
</reference>
<reference evidence="2" key="1">
    <citation type="submission" date="2015-09" db="EMBL/GenBank/DDBJ databases">
        <title>Draft Genome Sequences of Two Novel Amoeba-resistant Intranuclear Bacteria, Candidatus Berkiella cookevillensis and Candidatus Berkiella aquae.</title>
        <authorList>
            <person name="Mehari Y.T."/>
            <person name="Arivett B.A."/>
            <person name="Farone A.L."/>
            <person name="Gunderson J.H."/>
            <person name="Farone M.B."/>
        </authorList>
    </citation>
    <scope>NUCLEOTIDE SEQUENCE [LARGE SCALE GENOMIC DNA]</scope>
    <source>
        <strain evidence="2">HT99</strain>
    </source>
</reference>
<dbReference type="EMBL" id="LKAJ01000001">
    <property type="protein sequence ID" value="KRG22487.1"/>
    <property type="molecule type" value="Genomic_DNA"/>
</dbReference>
<keyword evidence="1" id="KW-0472">Membrane</keyword>
<comment type="caution">
    <text evidence="2">The sequence shown here is derived from an EMBL/GenBank/DDBJ whole genome shotgun (WGS) entry which is preliminary data.</text>
</comment>
<sequence>MKELNFSEVNSVSGGMSNLSTFLLSTGVGTGMGALAGFGFSSGGLTYPILGGVLGGMAGSTFGLVIVFGAAAIKFATAEISI</sequence>
<feature type="transmembrane region" description="Helical" evidence="1">
    <location>
        <begin position="47"/>
        <end position="73"/>
    </location>
</feature>
<dbReference type="EMBL" id="LKAJ02000001">
    <property type="protein sequence ID" value="MCS5712148.1"/>
    <property type="molecule type" value="Genomic_DNA"/>
</dbReference>
<accession>A0A0Q9Z0C6</accession>
<proteinExistence type="predicted"/>
<dbReference type="Proteomes" id="UP000051497">
    <property type="component" value="Unassembled WGS sequence"/>
</dbReference>
<keyword evidence="1" id="KW-0812">Transmembrane</keyword>
<keyword evidence="1" id="KW-1133">Transmembrane helix</keyword>
<name>A0A0Q9Z0C6_9GAMM</name>
<dbReference type="RefSeq" id="WP_075064693.1">
    <property type="nucleotide sequence ID" value="NZ_LKAJ02000001.1"/>
</dbReference>
<dbReference type="AlphaFoldDB" id="A0A0Q9Z0C6"/>
<keyword evidence="4" id="KW-1185">Reference proteome</keyword>
<evidence type="ECO:0000313" key="3">
    <source>
        <dbReference type="EMBL" id="MCS5712148.1"/>
    </source>
</evidence>
<evidence type="ECO:0000313" key="4">
    <source>
        <dbReference type="Proteomes" id="UP000051497"/>
    </source>
</evidence>
<evidence type="ECO:0008006" key="5">
    <source>
        <dbReference type="Google" id="ProtNLM"/>
    </source>
</evidence>
<protein>
    <recommendedName>
        <fullName evidence="5">Bacteriocin class II with double-glycine leader peptide</fullName>
    </recommendedName>
</protein>
<feature type="transmembrane region" description="Helical" evidence="1">
    <location>
        <begin position="21"/>
        <end position="41"/>
    </location>
</feature>
<organism evidence="2">
    <name type="scientific">Candidatus Berkiella aquae</name>
    <dbReference type="NCBI Taxonomy" id="295108"/>
    <lineage>
        <taxon>Bacteria</taxon>
        <taxon>Pseudomonadati</taxon>
        <taxon>Pseudomonadota</taxon>
        <taxon>Gammaproteobacteria</taxon>
        <taxon>Candidatus Berkiellales</taxon>
        <taxon>Candidatus Berkiellaceae</taxon>
        <taxon>Candidatus Berkiella</taxon>
    </lineage>
</organism>
<evidence type="ECO:0000256" key="1">
    <source>
        <dbReference type="SAM" id="Phobius"/>
    </source>
</evidence>
<evidence type="ECO:0000313" key="2">
    <source>
        <dbReference type="EMBL" id="KRG22487.1"/>
    </source>
</evidence>
<reference evidence="3" key="3">
    <citation type="submission" date="2021-06" db="EMBL/GenBank/DDBJ databases">
        <title>Genomic Description and Analysis of Intracellular Bacteria, Candidatus Berkiella cookevillensis and Candidatus Berkiella aquae.</title>
        <authorList>
            <person name="Kidane D.T."/>
            <person name="Mehari Y.T."/>
            <person name="Rice F.C."/>
            <person name="Arivett B.A."/>
            <person name="Farone A.L."/>
            <person name="Berk S.G."/>
            <person name="Farone M.B."/>
        </authorList>
    </citation>
    <scope>NUCLEOTIDE SEQUENCE</scope>
    <source>
        <strain evidence="3">HT99</strain>
    </source>
</reference>